<dbReference type="Proteomes" id="UP000652761">
    <property type="component" value="Unassembled WGS sequence"/>
</dbReference>
<organism evidence="2 3">
    <name type="scientific">Colocasia esculenta</name>
    <name type="common">Wild taro</name>
    <name type="synonym">Arum esculentum</name>
    <dbReference type="NCBI Taxonomy" id="4460"/>
    <lineage>
        <taxon>Eukaryota</taxon>
        <taxon>Viridiplantae</taxon>
        <taxon>Streptophyta</taxon>
        <taxon>Embryophyta</taxon>
        <taxon>Tracheophyta</taxon>
        <taxon>Spermatophyta</taxon>
        <taxon>Magnoliopsida</taxon>
        <taxon>Liliopsida</taxon>
        <taxon>Araceae</taxon>
        <taxon>Aroideae</taxon>
        <taxon>Colocasieae</taxon>
        <taxon>Colocasia</taxon>
    </lineage>
</organism>
<dbReference type="EMBL" id="NMUH01009309">
    <property type="protein sequence ID" value="MQM19897.1"/>
    <property type="molecule type" value="Genomic_DNA"/>
</dbReference>
<dbReference type="OrthoDB" id="1897217at2759"/>
<gene>
    <name evidence="2" type="ORF">Taro_052911</name>
</gene>
<keyword evidence="3" id="KW-1185">Reference proteome</keyword>
<comment type="caution">
    <text evidence="2">The sequence shown here is derived from an EMBL/GenBank/DDBJ whole genome shotgun (WGS) entry which is preliminary data.</text>
</comment>
<protein>
    <submittedName>
        <fullName evidence="2">Uncharacterized protein</fullName>
    </submittedName>
</protein>
<feature type="region of interest" description="Disordered" evidence="1">
    <location>
        <begin position="180"/>
        <end position="282"/>
    </location>
</feature>
<evidence type="ECO:0000313" key="3">
    <source>
        <dbReference type="Proteomes" id="UP000652761"/>
    </source>
</evidence>
<feature type="compositionally biased region" description="Low complexity" evidence="1">
    <location>
        <begin position="13"/>
        <end position="23"/>
    </location>
</feature>
<feature type="compositionally biased region" description="Low complexity" evidence="1">
    <location>
        <begin position="35"/>
        <end position="52"/>
    </location>
</feature>
<feature type="compositionally biased region" description="Polar residues" evidence="1">
    <location>
        <begin position="217"/>
        <end position="226"/>
    </location>
</feature>
<feature type="compositionally biased region" description="Low complexity" evidence="1">
    <location>
        <begin position="260"/>
        <end position="281"/>
    </location>
</feature>
<dbReference type="AlphaFoldDB" id="A0A843XLK9"/>
<feature type="region of interest" description="Disordered" evidence="1">
    <location>
        <begin position="317"/>
        <end position="398"/>
    </location>
</feature>
<evidence type="ECO:0000256" key="1">
    <source>
        <dbReference type="SAM" id="MobiDB-lite"/>
    </source>
</evidence>
<dbReference type="PANTHER" id="PTHR38357:SF1">
    <property type="entry name" value="EXPRESSED PROTEIN"/>
    <property type="match status" value="1"/>
</dbReference>
<feature type="compositionally biased region" description="Basic and acidic residues" evidence="1">
    <location>
        <begin position="244"/>
        <end position="259"/>
    </location>
</feature>
<name>A0A843XLK9_COLES</name>
<feature type="region of interest" description="Disordered" evidence="1">
    <location>
        <begin position="1"/>
        <end position="59"/>
    </location>
</feature>
<accession>A0A843XLK9</accession>
<feature type="compositionally biased region" description="Polar residues" evidence="1">
    <location>
        <begin position="368"/>
        <end position="379"/>
    </location>
</feature>
<dbReference type="GO" id="GO:0009536">
    <property type="term" value="C:plastid"/>
    <property type="evidence" value="ECO:0007669"/>
    <property type="project" value="TreeGrafter"/>
</dbReference>
<feature type="compositionally biased region" description="Basic and acidic residues" evidence="1">
    <location>
        <begin position="327"/>
        <end position="338"/>
    </location>
</feature>
<sequence>MTLLRLPRPPLLAHPSSSHGSPPTFHRLRLVKPISASFSSSPTSGGASGQPPLSSSRIPARDRVIDFGRHRGKMLGTLPSSYLTWVSKNLRARDYEEWARLADEVLQDPVYGDRLEWEAAERVLTGVGHKASAAAAYSYAPSESAVADLLDISERFGWDNEDKEGWRRVDFRLLGTSKGGRIPRLRSGGGAKSTSNGQKGRSHGATSKVGFLGVGSGSSATRTVMSSPGKDVGGFERNSSELGGSKKDLRFQSQREDAKPASSASGAKKSSIKPASSSKKPMFTDKDCCWVHEAKKPGALNGTTVGFLSKGFRFTVGEEEEDSSMEESGKDKREERRERQKQKRKQQMRMLRREVGVDADGGDRAVASGQSGKDSSGCSNPFPGRGAILDKISRRGAF</sequence>
<dbReference type="PANTHER" id="PTHR38357">
    <property type="entry name" value="EXPRESSED PROTEIN"/>
    <property type="match status" value="1"/>
</dbReference>
<evidence type="ECO:0000313" key="2">
    <source>
        <dbReference type="EMBL" id="MQM19897.1"/>
    </source>
</evidence>
<proteinExistence type="predicted"/>
<reference evidence="2" key="1">
    <citation type="submission" date="2017-07" db="EMBL/GenBank/DDBJ databases">
        <title>Taro Niue Genome Assembly and Annotation.</title>
        <authorList>
            <person name="Atibalentja N."/>
            <person name="Keating K."/>
            <person name="Fields C.J."/>
        </authorList>
    </citation>
    <scope>NUCLEOTIDE SEQUENCE</scope>
    <source>
        <strain evidence="2">Niue_2</strain>
        <tissue evidence="2">Leaf</tissue>
    </source>
</reference>